<name>A0A3P7FDS6_HYDTA</name>
<keyword evidence="11" id="KW-1185">Reference proteome</keyword>
<dbReference type="CDD" id="cd11304">
    <property type="entry name" value="Cadherin_repeat"/>
    <property type="match status" value="1"/>
</dbReference>
<accession>A0A3P7FDS6</accession>
<dbReference type="OrthoDB" id="6252479at2759"/>
<dbReference type="PROSITE" id="PS00232">
    <property type="entry name" value="CADHERIN_1"/>
    <property type="match status" value="1"/>
</dbReference>
<dbReference type="EMBL" id="UYWX01020300">
    <property type="protein sequence ID" value="VDM30566.1"/>
    <property type="molecule type" value="Genomic_DNA"/>
</dbReference>
<evidence type="ECO:0000256" key="2">
    <source>
        <dbReference type="ARBA" id="ARBA00022692"/>
    </source>
</evidence>
<evidence type="ECO:0000259" key="9">
    <source>
        <dbReference type="PROSITE" id="PS50268"/>
    </source>
</evidence>
<gene>
    <name evidence="10" type="ORF">TTAC_LOCUS6371</name>
</gene>
<reference evidence="10 11" key="1">
    <citation type="submission" date="2018-11" db="EMBL/GenBank/DDBJ databases">
        <authorList>
            <consortium name="Pathogen Informatics"/>
        </authorList>
    </citation>
    <scope>NUCLEOTIDE SEQUENCE [LARGE SCALE GENOMIC DNA]</scope>
</reference>
<keyword evidence="3" id="KW-0677">Repeat</keyword>
<sequence>MVEAPGGGQQAVALIFEVEKGGRVVLRRGLDFESCQSYILPVSVTDGDFSAETTLHVTVADVNDEAPRFEINPIHLVAEEGTSAKRSIGQSPLASTLPTPCCTMRVQVRVYDPDSVEVNGVVRCKEPDEWVHRQVLLFTPDPQAHPSAGLYDLQTRLELDREGPDASAGGVALIRLICWDANEIIHSSSTTYTSSTTARRLTSTLTATLTIRDVNDNAPTFHRPVYHVAVTENNHIGAKIVQVS</sequence>
<dbReference type="GO" id="GO:0005886">
    <property type="term" value="C:plasma membrane"/>
    <property type="evidence" value="ECO:0007669"/>
    <property type="project" value="InterPro"/>
</dbReference>
<evidence type="ECO:0000256" key="6">
    <source>
        <dbReference type="ARBA" id="ARBA00023136"/>
    </source>
</evidence>
<proteinExistence type="predicted"/>
<keyword evidence="5" id="KW-1133">Transmembrane helix</keyword>
<keyword evidence="4 8" id="KW-0106">Calcium</keyword>
<organism evidence="10 11">
    <name type="scientific">Hydatigena taeniaeformis</name>
    <name type="common">Feline tapeworm</name>
    <name type="synonym">Taenia taeniaeformis</name>
    <dbReference type="NCBI Taxonomy" id="6205"/>
    <lineage>
        <taxon>Eukaryota</taxon>
        <taxon>Metazoa</taxon>
        <taxon>Spiralia</taxon>
        <taxon>Lophotrochozoa</taxon>
        <taxon>Platyhelminthes</taxon>
        <taxon>Cestoda</taxon>
        <taxon>Eucestoda</taxon>
        <taxon>Cyclophyllidea</taxon>
        <taxon>Taeniidae</taxon>
        <taxon>Hydatigera</taxon>
    </lineage>
</organism>
<evidence type="ECO:0000256" key="3">
    <source>
        <dbReference type="ARBA" id="ARBA00022737"/>
    </source>
</evidence>
<dbReference type="PROSITE" id="PS50268">
    <property type="entry name" value="CADHERIN_2"/>
    <property type="match status" value="2"/>
</dbReference>
<dbReference type="PRINTS" id="PR00205">
    <property type="entry name" value="CADHERIN"/>
</dbReference>
<dbReference type="PANTHER" id="PTHR24028:SF328">
    <property type="entry name" value="CADHERIN-3"/>
    <property type="match status" value="1"/>
</dbReference>
<evidence type="ECO:0000256" key="5">
    <source>
        <dbReference type="ARBA" id="ARBA00022989"/>
    </source>
</evidence>
<keyword evidence="2" id="KW-0812">Transmembrane</keyword>
<feature type="domain" description="Cadherin" evidence="9">
    <location>
        <begin position="104"/>
        <end position="221"/>
    </location>
</feature>
<dbReference type="InterPro" id="IPR002126">
    <property type="entry name" value="Cadherin-like_dom"/>
</dbReference>
<dbReference type="GO" id="GO:0005509">
    <property type="term" value="F:calcium ion binding"/>
    <property type="evidence" value="ECO:0007669"/>
    <property type="project" value="UniProtKB-UniRule"/>
</dbReference>
<dbReference type="Gene3D" id="2.60.40.60">
    <property type="entry name" value="Cadherins"/>
    <property type="match status" value="3"/>
</dbReference>
<protein>
    <recommendedName>
        <fullName evidence="9">Cadherin domain-containing protein</fullName>
    </recommendedName>
</protein>
<evidence type="ECO:0000256" key="8">
    <source>
        <dbReference type="PROSITE-ProRule" id="PRU00043"/>
    </source>
</evidence>
<dbReference type="InterPro" id="IPR015919">
    <property type="entry name" value="Cadherin-like_sf"/>
</dbReference>
<evidence type="ECO:0000256" key="1">
    <source>
        <dbReference type="ARBA" id="ARBA00004167"/>
    </source>
</evidence>
<dbReference type="AlphaFoldDB" id="A0A3P7FDS6"/>
<feature type="domain" description="Cadherin" evidence="9">
    <location>
        <begin position="16"/>
        <end position="69"/>
    </location>
</feature>
<dbReference type="PANTHER" id="PTHR24028">
    <property type="entry name" value="CADHERIN-87A"/>
    <property type="match status" value="1"/>
</dbReference>
<dbReference type="InterPro" id="IPR050174">
    <property type="entry name" value="Protocadherin/Cadherin-CA"/>
</dbReference>
<keyword evidence="7" id="KW-0325">Glycoprotein</keyword>
<evidence type="ECO:0000256" key="4">
    <source>
        <dbReference type="ARBA" id="ARBA00022837"/>
    </source>
</evidence>
<dbReference type="Proteomes" id="UP000274429">
    <property type="component" value="Unassembled WGS sequence"/>
</dbReference>
<evidence type="ECO:0000313" key="10">
    <source>
        <dbReference type="EMBL" id="VDM30566.1"/>
    </source>
</evidence>
<dbReference type="GO" id="GO:0007156">
    <property type="term" value="P:homophilic cell adhesion via plasma membrane adhesion molecules"/>
    <property type="evidence" value="ECO:0007669"/>
    <property type="project" value="InterPro"/>
</dbReference>
<evidence type="ECO:0000256" key="7">
    <source>
        <dbReference type="ARBA" id="ARBA00023180"/>
    </source>
</evidence>
<dbReference type="SUPFAM" id="SSF49313">
    <property type="entry name" value="Cadherin-like"/>
    <property type="match status" value="2"/>
</dbReference>
<dbReference type="InterPro" id="IPR020894">
    <property type="entry name" value="Cadherin_CS"/>
</dbReference>
<keyword evidence="6" id="KW-0472">Membrane</keyword>
<evidence type="ECO:0000313" key="11">
    <source>
        <dbReference type="Proteomes" id="UP000274429"/>
    </source>
</evidence>
<dbReference type="SMART" id="SM00112">
    <property type="entry name" value="CA"/>
    <property type="match status" value="2"/>
</dbReference>
<comment type="subcellular location">
    <subcellularLocation>
        <location evidence="1">Membrane</location>
        <topology evidence="1">Single-pass membrane protein</topology>
    </subcellularLocation>
</comment>